<name>A0ABV0TP17_9TELE</name>
<comment type="caution">
    <text evidence="2">The sequence shown here is derived from an EMBL/GenBank/DDBJ whole genome shotgun (WGS) entry which is preliminary data.</text>
</comment>
<accession>A0ABV0TP17</accession>
<evidence type="ECO:0000256" key="1">
    <source>
        <dbReference type="SAM" id="Coils"/>
    </source>
</evidence>
<organism evidence="2 3">
    <name type="scientific">Ilyodon furcidens</name>
    <name type="common">goldbreast splitfin</name>
    <dbReference type="NCBI Taxonomy" id="33524"/>
    <lineage>
        <taxon>Eukaryota</taxon>
        <taxon>Metazoa</taxon>
        <taxon>Chordata</taxon>
        <taxon>Craniata</taxon>
        <taxon>Vertebrata</taxon>
        <taxon>Euteleostomi</taxon>
        <taxon>Actinopterygii</taxon>
        <taxon>Neopterygii</taxon>
        <taxon>Teleostei</taxon>
        <taxon>Neoteleostei</taxon>
        <taxon>Acanthomorphata</taxon>
        <taxon>Ovalentaria</taxon>
        <taxon>Atherinomorphae</taxon>
        <taxon>Cyprinodontiformes</taxon>
        <taxon>Goodeidae</taxon>
        <taxon>Ilyodon</taxon>
    </lineage>
</organism>
<feature type="coiled-coil region" evidence="1">
    <location>
        <begin position="31"/>
        <end position="58"/>
    </location>
</feature>
<evidence type="ECO:0000313" key="3">
    <source>
        <dbReference type="Proteomes" id="UP001482620"/>
    </source>
</evidence>
<protein>
    <submittedName>
        <fullName evidence="2">Uncharacterized protein</fullName>
    </submittedName>
</protein>
<dbReference type="Proteomes" id="UP001482620">
    <property type="component" value="Unassembled WGS sequence"/>
</dbReference>
<proteinExistence type="predicted"/>
<keyword evidence="3" id="KW-1185">Reference proteome</keyword>
<keyword evidence="1" id="KW-0175">Coiled coil</keyword>
<reference evidence="2 3" key="1">
    <citation type="submission" date="2021-06" db="EMBL/GenBank/DDBJ databases">
        <authorList>
            <person name="Palmer J.M."/>
        </authorList>
    </citation>
    <scope>NUCLEOTIDE SEQUENCE [LARGE SCALE GENOMIC DNA]</scope>
    <source>
        <strain evidence="3">if_2019</strain>
        <tissue evidence="2">Muscle</tissue>
    </source>
</reference>
<sequence length="111" mass="12923">MLEELCCFHSSFILFKNFNSSFFGLKAQIILQLQSKTQDELKRRLQGYRAEAKGRERRRQFKPSLPSIIKALNSVQFSFIYIAPIHNTCRLKTLHKGFGMVRVVGEVRLNC</sequence>
<dbReference type="EMBL" id="JAHRIQ010040649">
    <property type="protein sequence ID" value="MEQ2234664.1"/>
    <property type="molecule type" value="Genomic_DNA"/>
</dbReference>
<evidence type="ECO:0000313" key="2">
    <source>
        <dbReference type="EMBL" id="MEQ2234664.1"/>
    </source>
</evidence>
<gene>
    <name evidence="2" type="ORF">ILYODFUR_033834</name>
</gene>